<comment type="caution">
    <text evidence="1">The sequence shown here is derived from an EMBL/GenBank/DDBJ whole genome shotgun (WGS) entry which is preliminary data.</text>
</comment>
<dbReference type="RefSeq" id="WP_249667643.1">
    <property type="nucleotide sequence ID" value="NZ_JAHBMK020000001.1"/>
</dbReference>
<name>A0ABT9DRI2_9BACI</name>
<sequence>MGFIGGEVHMSRYCLEYANTELFLLNDFFKQFPLPITEYHWVIGDILNMMDVSEDKDHWNDIIGGREDYLFITGEEFHRILNEFKVYVIFSTLTAVPKETILYDLTKIPFVEGNAYFYEDDYISPVKECIFEVGFFDSTDIIFTVTDENIERMLKDAFPDLVPYCEYGV</sequence>
<keyword evidence="2" id="KW-1185">Reference proteome</keyword>
<dbReference type="EMBL" id="JAHBMK020000001">
    <property type="protein sequence ID" value="MDO8227299.1"/>
    <property type="molecule type" value="Genomic_DNA"/>
</dbReference>
<evidence type="ECO:0000313" key="1">
    <source>
        <dbReference type="EMBL" id="MDO8227299.1"/>
    </source>
</evidence>
<evidence type="ECO:0000313" key="2">
    <source>
        <dbReference type="Proteomes" id="UP001177121"/>
    </source>
</evidence>
<gene>
    <name evidence="1" type="ORF">KHP33_021010</name>
</gene>
<organism evidence="1 2">
    <name type="scientific">Bacillus cabrialesii subsp. tritici</name>
    <dbReference type="NCBI Taxonomy" id="2944916"/>
    <lineage>
        <taxon>Bacteria</taxon>
        <taxon>Bacillati</taxon>
        <taxon>Bacillota</taxon>
        <taxon>Bacilli</taxon>
        <taxon>Bacillales</taxon>
        <taxon>Bacillaceae</taxon>
        <taxon>Bacillus</taxon>
        <taxon>Bacillus cabrialesii</taxon>
    </lineage>
</organism>
<proteinExistence type="predicted"/>
<accession>A0ABT9DRI2</accession>
<protein>
    <submittedName>
        <fullName evidence="1">Uncharacterized protein</fullName>
    </submittedName>
</protein>
<reference evidence="1" key="1">
    <citation type="submission" date="2023-07" db="EMBL/GenBank/DDBJ databases">
        <title>Biological control against Fusarium languescens, the causal agent of wilt in Jalapeno peppers, by a novel bacterial subspecies: Bacillus cabrialesii subsp. tritici TSO2.</title>
        <authorList>
            <person name="Montoya-Martinez A.C."/>
            <person name="Figueroa-Brambila K.M."/>
            <person name="Escalante-Beltran A."/>
            <person name="Lopez-Montoya N.D."/>
            <person name="Valenzuela-Ruiz V."/>
            <person name="Parra-Cota F.I."/>
            <person name="Estrada Alvarado M.I."/>
            <person name="De Los Santos Villalobos S."/>
        </authorList>
    </citation>
    <scope>NUCLEOTIDE SEQUENCE</scope>
    <source>
        <strain evidence="1">TSO2</strain>
    </source>
</reference>
<dbReference type="Proteomes" id="UP001177121">
    <property type="component" value="Unassembled WGS sequence"/>
</dbReference>